<feature type="domain" description="DUF6493" evidence="1">
    <location>
        <begin position="8"/>
        <end position="295"/>
    </location>
</feature>
<comment type="caution">
    <text evidence="4">The sequence shown here is derived from an EMBL/GenBank/DDBJ whole genome shotgun (WGS) entry which is preliminary data.</text>
</comment>
<protein>
    <submittedName>
        <fullName evidence="4">Uncharacterized protein</fullName>
    </submittedName>
</protein>
<dbReference type="Pfam" id="PF25149">
    <property type="entry name" value="DUF7825"/>
    <property type="match status" value="1"/>
</dbReference>
<feature type="domain" description="DUF7824" evidence="2">
    <location>
        <begin position="392"/>
        <end position="658"/>
    </location>
</feature>
<dbReference type="InterPro" id="IPR045472">
    <property type="entry name" value="DUF6493"/>
</dbReference>
<sequence>MSKDIFYTELEEFVRKGNTRRLLLLLKETPLEERLKYTKKISKLGKYYQEYVPEVGNRNSYGYRGNSEQRSAVSVAVLACCTYKDFTGIWIISEEEFKQVLDWYVPDWLGDYINDSAREGWVRAPFNEIGYLYESYKKGVFKIPLTEATWAIVMVNASKVELFDQYPELLEKEFWYLFDHEVNINYHSWDEVIATLIEQGRLDKQRIVQTVIQGALTHTNQALCGWNVNLLSKLSLADHEILSFQEDIFQLLNSPLSKVVNEALDILFKIAKDKAFHVEAFVNSLPILMSSIVKATINKAMRIVAVLDKAHPTYKEASAVAIVGALHIQDQAMQTKIAKQIVKYAQPNEELAVQLEAYQEMMMSETKTLFSGYMSVQESATLAEALEEGEAELVPIQAIATVEDLIFHCSAWKTLESDYAFEQTIDAIIRLQGELKAEHIDQLLPAFDKVFKTFKDLWSTSTIQNAMAFWLLEWARMLIADPTIETTALDKLYHKYAKAELYTNSGITLGEVKLEASNRFSYYYAALRPYLTVYYYSLQLVKEKRIFPILSLPTHEPFYIDSRVLVDRLVAYQKEGELVDAVDLQIALARIDKNTEEAGLTLAQQQLKGQLLAIFEFYLGNGEVKEESADYYDVWRLAAALKYPHQPLESLTNEHYTKEQQEYCAGWLGNWEVIEESHTYKDWDHKTKTQIDKVYTHKKLKFEQIPYDINLSLIFSHINKAMPKTEVGDRMCSANLMGLIMYQIRDTKVNLSESLLAINPRQLDPIYLAVVEKCLHYGGSATFEVAEKKLLQGMFTYLLQMNNVVFSEQFYLFFGLALICDDKVTRAFVAEYWIKEALRLDQQKVGHIIGKVEAKEYVTIKRLTDSIQGFMMNVSVQHNQALQLFIESILEQLGASPIKGLKTLLEQYGEVLHTNNAKVTNPTVIALIEEWSKVSATKKIAVTLRGQFA</sequence>
<dbReference type="EMBL" id="AGEE01000032">
    <property type="protein sequence ID" value="EHO09372.1"/>
    <property type="molecule type" value="Genomic_DNA"/>
</dbReference>
<dbReference type="InterPro" id="IPR056727">
    <property type="entry name" value="DUF7825"/>
</dbReference>
<dbReference type="InterPro" id="IPR056726">
    <property type="entry name" value="DUF7824"/>
</dbReference>
<dbReference type="Pfam" id="PF25148">
    <property type="entry name" value="DUF7824"/>
    <property type="match status" value="1"/>
</dbReference>
<dbReference type="Pfam" id="PF20103">
    <property type="entry name" value="DUF6493"/>
    <property type="match status" value="1"/>
</dbReference>
<reference evidence="4 5" key="1">
    <citation type="submission" date="2011-11" db="EMBL/GenBank/DDBJ databases">
        <title>The Genome Sequence of Myroides odoratimimus CIP 101113.</title>
        <authorList>
            <person name="Earl A."/>
            <person name="Ward D."/>
            <person name="Feldgarden M."/>
            <person name="Gevers D."/>
            <person name="Huys G."/>
            <person name="Young S.K."/>
            <person name="Zeng Q."/>
            <person name="Gargeya S."/>
            <person name="Fitzgerald M."/>
            <person name="Haas B."/>
            <person name="Abouelleil A."/>
            <person name="Alvarado L."/>
            <person name="Arachchi H.M."/>
            <person name="Berlin A."/>
            <person name="Brown A."/>
            <person name="Chapman S.B."/>
            <person name="Chen Z."/>
            <person name="Dunbar C."/>
            <person name="Freedman E."/>
            <person name="Gearin G."/>
            <person name="Goldberg J."/>
            <person name="Griggs A."/>
            <person name="Gujja S."/>
            <person name="Heiman D."/>
            <person name="Howarth C."/>
            <person name="Larson L."/>
            <person name="Lui A."/>
            <person name="MacDonald P.J.P."/>
            <person name="Montmayeur A."/>
            <person name="Murphy C."/>
            <person name="Neiman D."/>
            <person name="Pearson M."/>
            <person name="Priest M."/>
            <person name="Roberts A."/>
            <person name="Saif S."/>
            <person name="Shea T."/>
            <person name="Shenoy N."/>
            <person name="Sisk P."/>
            <person name="Stolte C."/>
            <person name="Sykes S."/>
            <person name="Wortman J."/>
            <person name="Nusbaum C."/>
            <person name="Birren B."/>
        </authorList>
    </citation>
    <scope>NUCLEOTIDE SEQUENCE [LARGE SCALE GENOMIC DNA]</scope>
    <source>
        <strain evidence="4 5">CIP 101113</strain>
    </source>
</reference>
<evidence type="ECO:0000259" key="2">
    <source>
        <dbReference type="Pfam" id="PF25148"/>
    </source>
</evidence>
<dbReference type="RefSeq" id="WP_006264045.1">
    <property type="nucleotide sequence ID" value="NZ_JH590838.1"/>
</dbReference>
<organism evidence="4 5">
    <name type="scientific">Myroides odoratimimus CIP 101113</name>
    <dbReference type="NCBI Taxonomy" id="883154"/>
    <lineage>
        <taxon>Bacteria</taxon>
        <taxon>Pseudomonadati</taxon>
        <taxon>Bacteroidota</taxon>
        <taxon>Flavobacteriia</taxon>
        <taxon>Flavobacteriales</taxon>
        <taxon>Flavobacteriaceae</taxon>
        <taxon>Myroides</taxon>
    </lineage>
</organism>
<evidence type="ECO:0000313" key="4">
    <source>
        <dbReference type="EMBL" id="EHO09372.1"/>
    </source>
</evidence>
<dbReference type="AlphaFoldDB" id="A0AAV3F0Z9"/>
<evidence type="ECO:0000313" key="5">
    <source>
        <dbReference type="Proteomes" id="UP000004834"/>
    </source>
</evidence>
<name>A0AAV3F0Z9_9FLAO</name>
<evidence type="ECO:0000259" key="3">
    <source>
        <dbReference type="Pfam" id="PF25149"/>
    </source>
</evidence>
<dbReference type="Proteomes" id="UP000004834">
    <property type="component" value="Unassembled WGS sequence"/>
</dbReference>
<feature type="domain" description="DUF7825" evidence="3">
    <location>
        <begin position="671"/>
        <end position="944"/>
    </location>
</feature>
<gene>
    <name evidence="4" type="ORF">HMPREF9715_02451</name>
</gene>
<proteinExistence type="predicted"/>
<evidence type="ECO:0000259" key="1">
    <source>
        <dbReference type="Pfam" id="PF20103"/>
    </source>
</evidence>
<accession>A0AAV3F0Z9</accession>